<evidence type="ECO:0000256" key="3">
    <source>
        <dbReference type="ARBA" id="ARBA00022737"/>
    </source>
</evidence>
<keyword evidence="4" id="KW-0802">TPR repeat</keyword>
<dbReference type="SUPFAM" id="SSF48452">
    <property type="entry name" value="TPR-like"/>
    <property type="match status" value="1"/>
</dbReference>
<protein>
    <recommendedName>
        <fullName evidence="2">Tetratricopeptide repeat protein 38</fullName>
    </recommendedName>
</protein>
<evidence type="ECO:0000313" key="5">
    <source>
        <dbReference type="EMBL" id="MXN66598.1"/>
    </source>
</evidence>
<dbReference type="CDD" id="cd05804">
    <property type="entry name" value="StaR_like"/>
    <property type="match status" value="1"/>
</dbReference>
<dbReference type="Proteomes" id="UP000433101">
    <property type="component" value="Unassembled WGS sequence"/>
</dbReference>
<sequence length="460" mass="51252">MTVTDQYGYEITLSDPDALGSWHATNRAFLAHGADTPVHIAKTLELEPDFAMGHAAHGIFCLLLGRRELITSAEKDWRLADQGRRAKGVTAREAAVVDALRDWLDGHPSRAATRIDTALAAHPADALLLKLVHAIRFVLGDAAGMRSSIERVIDTYGSDHFAAGYAHGCHAFALEETGDYASAERIGRMAVEMAPDDAWGLHAVAHVLDMTGRFDDGRVWLETNSDGWSHCNNFRYHCWWHLALMYLDRRDFDKVLALYDQEIRRDQTDDYRDISNGASLLLRLEIEGVNVGGRWEELARISERRVDDSCNVFADLHYLMSLNGGNRRIAAERLVENIETLGEGTSDMAVVARGAGAPAALGLDAYRRGNYFSAFHNLDRARPALQSIGGSHAQRDIFERLTVDAALKAGLADDAERVLKERLALRTAMDRFAEDRLKLVERMHQASRIMQDERLRAAHA</sequence>
<accession>A0A7X3S980</accession>
<comment type="similarity">
    <text evidence="1">Belongs to the TTC38 family.</text>
</comment>
<dbReference type="AlphaFoldDB" id="A0A7X3S980"/>
<dbReference type="Gene3D" id="1.25.40.10">
    <property type="entry name" value="Tetratricopeptide repeat domain"/>
    <property type="match status" value="1"/>
</dbReference>
<keyword evidence="3" id="KW-0677">Repeat</keyword>
<reference evidence="5 6" key="1">
    <citation type="submission" date="2019-12" db="EMBL/GenBank/DDBJ databases">
        <authorList>
            <person name="Li M."/>
        </authorList>
    </citation>
    <scope>NUCLEOTIDE SEQUENCE [LARGE SCALE GENOMIC DNA]</scope>
    <source>
        <strain evidence="5 6">GBMRC 2046</strain>
    </source>
</reference>
<dbReference type="PANTHER" id="PTHR16263:SF4">
    <property type="entry name" value="TETRATRICOPEPTIDE REPEAT PROTEIN 38"/>
    <property type="match status" value="1"/>
</dbReference>
<evidence type="ECO:0000256" key="1">
    <source>
        <dbReference type="ARBA" id="ARBA00005857"/>
    </source>
</evidence>
<evidence type="ECO:0000313" key="6">
    <source>
        <dbReference type="Proteomes" id="UP000433101"/>
    </source>
</evidence>
<evidence type="ECO:0000256" key="4">
    <source>
        <dbReference type="ARBA" id="ARBA00022803"/>
    </source>
</evidence>
<dbReference type="PANTHER" id="PTHR16263">
    <property type="entry name" value="TETRATRICOPEPTIDE REPEAT PROTEIN 38"/>
    <property type="match status" value="1"/>
</dbReference>
<comment type="caution">
    <text evidence="5">The sequence shown here is derived from an EMBL/GenBank/DDBJ whole genome shotgun (WGS) entry which is preliminary data.</text>
</comment>
<name>A0A7X3S980_9HYPH</name>
<dbReference type="InterPro" id="IPR011990">
    <property type="entry name" value="TPR-like_helical_dom_sf"/>
</dbReference>
<organism evidence="5 6">
    <name type="scientific">Stappia sediminis</name>
    <dbReference type="NCBI Taxonomy" id="2692190"/>
    <lineage>
        <taxon>Bacteria</taxon>
        <taxon>Pseudomonadati</taxon>
        <taxon>Pseudomonadota</taxon>
        <taxon>Alphaproteobacteria</taxon>
        <taxon>Hyphomicrobiales</taxon>
        <taxon>Stappiaceae</taxon>
        <taxon>Stappia</taxon>
    </lineage>
</organism>
<dbReference type="RefSeq" id="WP_160776852.1">
    <property type="nucleotide sequence ID" value="NZ_WUMV01000008.1"/>
</dbReference>
<dbReference type="InterPro" id="IPR033891">
    <property type="entry name" value="TTC38"/>
</dbReference>
<keyword evidence="6" id="KW-1185">Reference proteome</keyword>
<dbReference type="EMBL" id="WUMV01000008">
    <property type="protein sequence ID" value="MXN66598.1"/>
    <property type="molecule type" value="Genomic_DNA"/>
</dbReference>
<evidence type="ECO:0000256" key="2">
    <source>
        <dbReference type="ARBA" id="ARBA00019992"/>
    </source>
</evidence>
<proteinExistence type="inferred from homology"/>
<gene>
    <name evidence="5" type="ORF">GR183_16905</name>
</gene>